<evidence type="ECO:0000313" key="3">
    <source>
        <dbReference type="EMBL" id="MBO0938687.1"/>
    </source>
</evidence>
<gene>
    <name evidence="3" type="ORF">J2I47_19205</name>
</gene>
<dbReference type="Pfam" id="PF09851">
    <property type="entry name" value="SHOCT"/>
    <property type="match status" value="1"/>
</dbReference>
<dbReference type="EMBL" id="JAFMYV010000010">
    <property type="protein sequence ID" value="MBO0938687.1"/>
    <property type="molecule type" value="Genomic_DNA"/>
</dbReference>
<reference evidence="3" key="1">
    <citation type="submission" date="2021-03" db="EMBL/GenBank/DDBJ databases">
        <title>Fibrella sp. HMF5335 genome sequencing and assembly.</title>
        <authorList>
            <person name="Kang H."/>
            <person name="Kim H."/>
            <person name="Bae S."/>
            <person name="Joh K."/>
        </authorList>
    </citation>
    <scope>NUCLEOTIDE SEQUENCE</scope>
    <source>
        <strain evidence="3">HMF5335</strain>
    </source>
</reference>
<comment type="caution">
    <text evidence="3">The sequence shown here is derived from an EMBL/GenBank/DDBJ whole genome shotgun (WGS) entry which is preliminary data.</text>
</comment>
<dbReference type="AlphaFoldDB" id="A0A939GLM5"/>
<keyword evidence="1" id="KW-1133">Transmembrane helix</keyword>
<evidence type="ECO:0000259" key="2">
    <source>
        <dbReference type="Pfam" id="PF09851"/>
    </source>
</evidence>
<keyword evidence="1" id="KW-0472">Membrane</keyword>
<feature type="domain" description="SHOCT" evidence="2">
    <location>
        <begin position="83"/>
        <end position="110"/>
    </location>
</feature>
<accession>A0A939GLM5</accession>
<protein>
    <submittedName>
        <fullName evidence="3">SHOCT domain-containing protein</fullName>
    </submittedName>
</protein>
<organism evidence="3 4">
    <name type="scientific">Fibrella rubiginis</name>
    <dbReference type="NCBI Taxonomy" id="2817060"/>
    <lineage>
        <taxon>Bacteria</taxon>
        <taxon>Pseudomonadati</taxon>
        <taxon>Bacteroidota</taxon>
        <taxon>Cytophagia</taxon>
        <taxon>Cytophagales</taxon>
        <taxon>Spirosomataceae</taxon>
        <taxon>Fibrella</taxon>
    </lineage>
</organism>
<evidence type="ECO:0000313" key="4">
    <source>
        <dbReference type="Proteomes" id="UP000664034"/>
    </source>
</evidence>
<proteinExistence type="predicted"/>
<dbReference type="InterPro" id="IPR018649">
    <property type="entry name" value="SHOCT"/>
</dbReference>
<feature type="transmembrane region" description="Helical" evidence="1">
    <location>
        <begin position="30"/>
        <end position="47"/>
    </location>
</feature>
<keyword evidence="1" id="KW-0812">Transmembrane</keyword>
<dbReference type="Proteomes" id="UP000664034">
    <property type="component" value="Unassembled WGS sequence"/>
</dbReference>
<evidence type="ECO:0000256" key="1">
    <source>
        <dbReference type="SAM" id="Phobius"/>
    </source>
</evidence>
<sequence length="112" mass="12608">MLGTIVTWFILSLFVGLIGSSRKIGFWSAFFLSLFLSPLLGLIFTIVSKSQSQEAFEQRTLDLHHKQLQTMQQGSFVRPSVSDELRKLKQLADEGLLSSAEYEAQRSKILGN</sequence>
<keyword evidence="4" id="KW-1185">Reference proteome</keyword>
<dbReference type="RefSeq" id="WP_207366218.1">
    <property type="nucleotide sequence ID" value="NZ_JAFMYV010000010.1"/>
</dbReference>
<name>A0A939GLM5_9BACT</name>